<feature type="transmembrane region" description="Helical" evidence="6">
    <location>
        <begin position="284"/>
        <end position="306"/>
    </location>
</feature>
<comment type="subcellular location">
    <subcellularLocation>
        <location evidence="1">Cell membrane</location>
        <topology evidence="1">Multi-pass membrane protein</topology>
    </subcellularLocation>
</comment>
<feature type="transmembrane region" description="Helical" evidence="6">
    <location>
        <begin position="255"/>
        <end position="272"/>
    </location>
</feature>
<keyword evidence="3 6" id="KW-0812">Transmembrane</keyword>
<feature type="transmembrane region" description="Helical" evidence="6">
    <location>
        <begin position="143"/>
        <end position="163"/>
    </location>
</feature>
<dbReference type="AlphaFoldDB" id="A0A4Y8K286"/>
<proteinExistence type="predicted"/>
<keyword evidence="2" id="KW-1003">Cell membrane</keyword>
<feature type="transmembrane region" description="Helical" evidence="6">
    <location>
        <begin position="114"/>
        <end position="136"/>
    </location>
</feature>
<feature type="transmembrane region" description="Helical" evidence="6">
    <location>
        <begin position="357"/>
        <end position="375"/>
    </location>
</feature>
<sequence length="426" mass="44591">MIRRVWTGAVRVGGFTSSMVLLAVASLLMIPAMIRSGGVDAWGSIVIGQAIGAIAATVIGYGYGVTGPSAVARADVPEARSEFLGSLLTRSVILGPGLAIVWVLSMIIPSPDRPLAFVASLPIVFGGITASFFYIGRSSPVQLLLLETMPRFLFTLLAVWVMVSGGSVFSGLLLQLVGVVVGLLASMAWILRFWSRNDRRRVRIRPLRQMLREQLQALTTTLLTALYGGLPVIIVGFVSPVGLASFGVFHKLQRQLAVAVSPVSTVFQGWVPRHLKAGYSPVKAISTALGGTAVVAAMIVLVMGVAGQAIFDWLSAGQLHAEQGQVLLSGLIVAGGLIQAALSYACLVPLGGIRDVMLSNVVGIAVGLGLLPLLAGNAGTTGALAALLIGVLTQILIQAVALARRIRTEGASDALPRRAEPLREQQ</sequence>
<reference evidence="7 8" key="1">
    <citation type="submission" date="2019-03" db="EMBL/GenBank/DDBJ databases">
        <title>Genomics of glacier-inhabiting Cryobacterium strains.</title>
        <authorList>
            <person name="Liu Q."/>
            <person name="Xin Y.-H."/>
        </authorList>
    </citation>
    <scope>NUCLEOTIDE SEQUENCE [LARGE SCALE GENOMIC DNA]</scope>
    <source>
        <strain evidence="7 8">TMT1-51</strain>
    </source>
</reference>
<feature type="transmembrane region" description="Helical" evidence="6">
    <location>
        <begin position="169"/>
        <end position="194"/>
    </location>
</feature>
<evidence type="ECO:0000256" key="5">
    <source>
        <dbReference type="ARBA" id="ARBA00023136"/>
    </source>
</evidence>
<keyword evidence="4 6" id="KW-1133">Transmembrane helix</keyword>
<gene>
    <name evidence="7" type="ORF">E3T49_05570</name>
</gene>
<organism evidence="7 8">
    <name type="scientific">Cryobacterium cryoconiti</name>
    <dbReference type="NCBI Taxonomy" id="1259239"/>
    <lineage>
        <taxon>Bacteria</taxon>
        <taxon>Bacillati</taxon>
        <taxon>Actinomycetota</taxon>
        <taxon>Actinomycetes</taxon>
        <taxon>Micrococcales</taxon>
        <taxon>Microbacteriaceae</taxon>
        <taxon>Cryobacterium</taxon>
    </lineage>
</organism>
<evidence type="ECO:0000256" key="6">
    <source>
        <dbReference type="SAM" id="Phobius"/>
    </source>
</evidence>
<evidence type="ECO:0000256" key="4">
    <source>
        <dbReference type="ARBA" id="ARBA00022989"/>
    </source>
</evidence>
<feature type="transmembrane region" description="Helical" evidence="6">
    <location>
        <begin position="12"/>
        <end position="34"/>
    </location>
</feature>
<evidence type="ECO:0000313" key="8">
    <source>
        <dbReference type="Proteomes" id="UP000297472"/>
    </source>
</evidence>
<evidence type="ECO:0000313" key="7">
    <source>
        <dbReference type="EMBL" id="TFD31727.1"/>
    </source>
</evidence>
<feature type="transmembrane region" description="Helical" evidence="6">
    <location>
        <begin position="326"/>
        <end position="350"/>
    </location>
</feature>
<feature type="transmembrane region" description="Helical" evidence="6">
    <location>
        <begin position="46"/>
        <end position="66"/>
    </location>
</feature>
<feature type="transmembrane region" description="Helical" evidence="6">
    <location>
        <begin position="87"/>
        <end position="108"/>
    </location>
</feature>
<feature type="transmembrane region" description="Helical" evidence="6">
    <location>
        <begin position="381"/>
        <end position="403"/>
    </location>
</feature>
<evidence type="ECO:0008006" key="9">
    <source>
        <dbReference type="Google" id="ProtNLM"/>
    </source>
</evidence>
<keyword evidence="8" id="KW-1185">Reference proteome</keyword>
<protein>
    <recommendedName>
        <fullName evidence="9">Polysaccharide biosynthesis protein C-terminal domain-containing protein</fullName>
    </recommendedName>
</protein>
<dbReference type="RefSeq" id="WP_134423978.1">
    <property type="nucleotide sequence ID" value="NZ_SOHA01000012.1"/>
</dbReference>
<evidence type="ECO:0000256" key="1">
    <source>
        <dbReference type="ARBA" id="ARBA00004651"/>
    </source>
</evidence>
<comment type="caution">
    <text evidence="7">The sequence shown here is derived from an EMBL/GenBank/DDBJ whole genome shotgun (WGS) entry which is preliminary data.</text>
</comment>
<feature type="transmembrane region" description="Helical" evidence="6">
    <location>
        <begin position="215"/>
        <end position="243"/>
    </location>
</feature>
<dbReference type="PANTHER" id="PTHR30250:SF11">
    <property type="entry name" value="O-ANTIGEN TRANSPORTER-RELATED"/>
    <property type="match status" value="1"/>
</dbReference>
<dbReference type="PANTHER" id="PTHR30250">
    <property type="entry name" value="PST FAMILY PREDICTED COLANIC ACID TRANSPORTER"/>
    <property type="match status" value="1"/>
</dbReference>
<accession>A0A4Y8K286</accession>
<dbReference type="InterPro" id="IPR050833">
    <property type="entry name" value="Poly_Biosynth_Transport"/>
</dbReference>
<dbReference type="OrthoDB" id="3733304at2"/>
<name>A0A4Y8K286_9MICO</name>
<dbReference type="GO" id="GO:0005886">
    <property type="term" value="C:plasma membrane"/>
    <property type="evidence" value="ECO:0007669"/>
    <property type="project" value="UniProtKB-SubCell"/>
</dbReference>
<evidence type="ECO:0000256" key="3">
    <source>
        <dbReference type="ARBA" id="ARBA00022692"/>
    </source>
</evidence>
<dbReference type="Proteomes" id="UP000297472">
    <property type="component" value="Unassembled WGS sequence"/>
</dbReference>
<dbReference type="EMBL" id="SOHA01000012">
    <property type="protein sequence ID" value="TFD31727.1"/>
    <property type="molecule type" value="Genomic_DNA"/>
</dbReference>
<keyword evidence="5 6" id="KW-0472">Membrane</keyword>
<evidence type="ECO:0000256" key="2">
    <source>
        <dbReference type="ARBA" id="ARBA00022475"/>
    </source>
</evidence>